<protein>
    <submittedName>
        <fullName evidence="3">DNA-binding protein</fullName>
    </submittedName>
</protein>
<keyword evidence="4" id="KW-1185">Reference proteome</keyword>
<proteinExistence type="inferred from homology"/>
<name>A0A2V3ZX31_9BACT</name>
<comment type="similarity">
    <text evidence="1">Belongs to the PUR DNA-binding protein family.</text>
</comment>
<comment type="caution">
    <text evidence="3">The sequence shown here is derived from an EMBL/GenBank/DDBJ whole genome shotgun (WGS) entry which is preliminary data.</text>
</comment>
<dbReference type="InterPro" id="IPR006628">
    <property type="entry name" value="PUR-bd_fam"/>
</dbReference>
<dbReference type="Proteomes" id="UP000248079">
    <property type="component" value="Unassembled WGS sequence"/>
</dbReference>
<evidence type="ECO:0000313" key="4">
    <source>
        <dbReference type="Proteomes" id="UP000248079"/>
    </source>
</evidence>
<dbReference type="RefSeq" id="WP_110360655.1">
    <property type="nucleotide sequence ID" value="NZ_QFLI01000004.1"/>
</dbReference>
<organism evidence="3 4">
    <name type="scientific">Marinifilum breve</name>
    <dbReference type="NCBI Taxonomy" id="2184082"/>
    <lineage>
        <taxon>Bacteria</taxon>
        <taxon>Pseudomonadati</taxon>
        <taxon>Bacteroidota</taxon>
        <taxon>Bacteroidia</taxon>
        <taxon>Marinilabiliales</taxon>
        <taxon>Marinifilaceae</taxon>
    </lineage>
</organism>
<evidence type="ECO:0000256" key="1">
    <source>
        <dbReference type="ARBA" id="ARBA00009251"/>
    </source>
</evidence>
<dbReference type="SMART" id="SM00712">
    <property type="entry name" value="PUR"/>
    <property type="match status" value="1"/>
</dbReference>
<evidence type="ECO:0000313" key="3">
    <source>
        <dbReference type="EMBL" id="PXY01022.1"/>
    </source>
</evidence>
<accession>A0A2V3ZX31</accession>
<dbReference type="Pfam" id="PF11680">
    <property type="entry name" value="DUF3276"/>
    <property type="match status" value="1"/>
</dbReference>
<keyword evidence="2 3" id="KW-0238">DNA-binding</keyword>
<dbReference type="GO" id="GO:0032422">
    <property type="term" value="F:purine-rich negative regulatory element binding"/>
    <property type="evidence" value="ECO:0007669"/>
    <property type="project" value="InterPro"/>
</dbReference>
<dbReference type="AlphaFoldDB" id="A0A2V3ZX31"/>
<dbReference type="GO" id="GO:0000977">
    <property type="term" value="F:RNA polymerase II transcription regulatory region sequence-specific DNA binding"/>
    <property type="evidence" value="ECO:0007669"/>
    <property type="project" value="InterPro"/>
</dbReference>
<sequence length="131" mass="15429">MEGYDNKDGYGKKNRDEIFSNAIRAGKRTYFFDVKATRKNDYYLTITESKKRYDKEGNYSFEKHKVFLYKEDFDKFSEGLLEALDFIKSSNKEANEVEELFVTEEQNTNSELIEGLEAEAYSNVEFEDLSE</sequence>
<dbReference type="EMBL" id="QFLI01000004">
    <property type="protein sequence ID" value="PXY01022.1"/>
    <property type="molecule type" value="Genomic_DNA"/>
</dbReference>
<reference evidence="3 4" key="1">
    <citation type="submission" date="2018-05" db="EMBL/GenBank/DDBJ databases">
        <title>Marinifilum breve JC075T sp. nov., a marine bacterium isolated from Yongle Blue Hole in the South China Sea.</title>
        <authorList>
            <person name="Fu T."/>
        </authorList>
    </citation>
    <scope>NUCLEOTIDE SEQUENCE [LARGE SCALE GENOMIC DNA]</scope>
    <source>
        <strain evidence="3 4">JC075</strain>
    </source>
</reference>
<dbReference type="OrthoDB" id="765973at2"/>
<gene>
    <name evidence="3" type="ORF">DF185_10220</name>
</gene>
<dbReference type="Gene3D" id="3.10.450.700">
    <property type="match status" value="1"/>
</dbReference>
<evidence type="ECO:0000256" key="2">
    <source>
        <dbReference type="ARBA" id="ARBA00023125"/>
    </source>
</evidence>